<sequence length="125" mass="12869">MLDKTHPHDGATSANGGLITTLGDARRLLAHTVTALRTDAPDAVDIAAAIIGTHEVTTALADLVTAVMDHTTTLTDRHDPETSTEVLADLRALHGCLTTGALLLAPALDDLRPHPAGTKPTKGGS</sequence>
<evidence type="ECO:0000313" key="1">
    <source>
        <dbReference type="EMBL" id="RJQ85492.1"/>
    </source>
</evidence>
<dbReference type="RefSeq" id="WP_120023783.1">
    <property type="nucleotide sequence ID" value="NZ_QZFV01000078.1"/>
</dbReference>
<protein>
    <submittedName>
        <fullName evidence="1">Uncharacterized protein</fullName>
    </submittedName>
</protein>
<dbReference type="Proteomes" id="UP000285112">
    <property type="component" value="Unassembled WGS sequence"/>
</dbReference>
<gene>
    <name evidence="1" type="ORF">D5S19_14015</name>
</gene>
<comment type="caution">
    <text evidence="1">The sequence shown here is derived from an EMBL/GenBank/DDBJ whole genome shotgun (WGS) entry which is preliminary data.</text>
</comment>
<organism evidence="1 2">
    <name type="scientific">Amycolatopsis panacis</name>
    <dbReference type="NCBI Taxonomy" id="2340917"/>
    <lineage>
        <taxon>Bacteria</taxon>
        <taxon>Bacillati</taxon>
        <taxon>Actinomycetota</taxon>
        <taxon>Actinomycetes</taxon>
        <taxon>Pseudonocardiales</taxon>
        <taxon>Pseudonocardiaceae</taxon>
        <taxon>Amycolatopsis</taxon>
    </lineage>
</organism>
<name>A0A419I4Y1_9PSEU</name>
<accession>A0A419I4Y1</accession>
<evidence type="ECO:0000313" key="2">
    <source>
        <dbReference type="Proteomes" id="UP000285112"/>
    </source>
</evidence>
<dbReference type="EMBL" id="QZFV01000078">
    <property type="protein sequence ID" value="RJQ85492.1"/>
    <property type="molecule type" value="Genomic_DNA"/>
</dbReference>
<dbReference type="AlphaFoldDB" id="A0A419I4Y1"/>
<keyword evidence="2" id="KW-1185">Reference proteome</keyword>
<reference evidence="1 2" key="1">
    <citation type="submission" date="2018-09" db="EMBL/GenBank/DDBJ databases">
        <title>YIM PH 21725 draft genome.</title>
        <authorList>
            <person name="Miao C."/>
        </authorList>
    </citation>
    <scope>NUCLEOTIDE SEQUENCE [LARGE SCALE GENOMIC DNA]</scope>
    <source>
        <strain evidence="2">YIM PH21725</strain>
    </source>
</reference>
<proteinExistence type="predicted"/>